<evidence type="ECO:0000256" key="7">
    <source>
        <dbReference type="ARBA" id="ARBA00023014"/>
    </source>
</evidence>
<keyword evidence="6" id="KW-0408">Iron</keyword>
<dbReference type="Proteomes" id="UP000013968">
    <property type="component" value="Plasmid pXL100"/>
</dbReference>
<evidence type="ECO:0000256" key="5">
    <source>
        <dbReference type="ARBA" id="ARBA00022723"/>
    </source>
</evidence>
<keyword evidence="13" id="KW-0614">Plasmid</keyword>
<sequence>MKVAPELAHRAAEAFFPVGSEDTAENKRAIAQAKAVCAGCPVKAECLDDALAAKWTDGVFGGLSAAERRQLGRTKRAVA</sequence>
<dbReference type="InterPro" id="IPR034768">
    <property type="entry name" value="4FE4S_WBL"/>
</dbReference>
<dbReference type="Pfam" id="PF02467">
    <property type="entry name" value="Whib"/>
    <property type="match status" value="1"/>
</dbReference>
<evidence type="ECO:0000256" key="11">
    <source>
        <dbReference type="ARBA" id="ARBA00023163"/>
    </source>
</evidence>
<keyword evidence="4" id="KW-0004">4Fe-4S</keyword>
<keyword evidence="10" id="KW-1015">Disulfide bond</keyword>
<keyword evidence="5" id="KW-0479">Metal-binding</keyword>
<dbReference type="KEGG" id="aoi:AORI_P028"/>
<dbReference type="GO" id="GO:0003677">
    <property type="term" value="F:DNA binding"/>
    <property type="evidence" value="ECO:0007669"/>
    <property type="project" value="UniProtKB-KW"/>
</dbReference>
<reference evidence="13 14" key="1">
    <citation type="journal article" date="2014" name="BMC Genomics">
        <title>Complete genome sequence and comparative genomic analyses of the vancomycin-producing Amycolatopsis orientalis.</title>
        <authorList>
            <person name="Xu L."/>
            <person name="Huang H."/>
            <person name="Wei W."/>
            <person name="Zhong Y."/>
            <person name="Tang B."/>
            <person name="Yuan H."/>
            <person name="Zhu L."/>
            <person name="Huang W."/>
            <person name="Ge M."/>
            <person name="Yang S."/>
            <person name="Zheng H."/>
            <person name="Jiang W."/>
            <person name="Chen D."/>
            <person name="Zhao G.P."/>
            <person name="Zhao W."/>
        </authorList>
    </citation>
    <scope>NUCLEOTIDE SEQUENCE [LARGE SCALE GENOMIC DNA]</scope>
    <source>
        <strain evidence="13 14">HCCB10007</strain>
        <plasmid evidence="13 14">pXL100</plasmid>
    </source>
</reference>
<keyword evidence="9" id="KW-0238">DNA-binding</keyword>
<evidence type="ECO:0000259" key="12">
    <source>
        <dbReference type="PROSITE" id="PS51674"/>
    </source>
</evidence>
<gene>
    <name evidence="13" type="ORF">AORI_P028</name>
</gene>
<evidence type="ECO:0000256" key="4">
    <source>
        <dbReference type="ARBA" id="ARBA00022485"/>
    </source>
</evidence>
<evidence type="ECO:0000313" key="14">
    <source>
        <dbReference type="Proteomes" id="UP000013968"/>
    </source>
</evidence>
<comment type="similarity">
    <text evidence="3">Belongs to the WhiB family.</text>
</comment>
<evidence type="ECO:0000256" key="8">
    <source>
        <dbReference type="ARBA" id="ARBA00023015"/>
    </source>
</evidence>
<dbReference type="GO" id="GO:0047134">
    <property type="term" value="F:protein-disulfide reductase [NAD(P)H] activity"/>
    <property type="evidence" value="ECO:0007669"/>
    <property type="project" value="TreeGrafter"/>
</dbReference>
<dbReference type="HOGENOM" id="CLU_106245_6_3_11"/>
<dbReference type="GO" id="GO:0005737">
    <property type="term" value="C:cytoplasm"/>
    <property type="evidence" value="ECO:0007669"/>
    <property type="project" value="UniProtKB-SubCell"/>
</dbReference>
<dbReference type="InterPro" id="IPR003482">
    <property type="entry name" value="Whib"/>
</dbReference>
<proteinExistence type="inferred from homology"/>
<dbReference type="AlphaFoldDB" id="W6HY59"/>
<dbReference type="GO" id="GO:0045892">
    <property type="term" value="P:negative regulation of DNA-templated transcription"/>
    <property type="evidence" value="ECO:0007669"/>
    <property type="project" value="TreeGrafter"/>
</dbReference>
<geneLocation type="plasmid" evidence="13 14">
    <name>pXL100</name>
</geneLocation>
<evidence type="ECO:0000256" key="10">
    <source>
        <dbReference type="ARBA" id="ARBA00023157"/>
    </source>
</evidence>
<keyword evidence="11" id="KW-0804">Transcription</keyword>
<comment type="subcellular location">
    <subcellularLocation>
        <location evidence="2">Cytoplasm</location>
    </subcellularLocation>
</comment>
<dbReference type="PANTHER" id="PTHR38839">
    <property type="entry name" value="TRANSCRIPTIONAL REGULATOR WHID-RELATED"/>
    <property type="match status" value="1"/>
</dbReference>
<feature type="domain" description="4Fe-4S Wbl-type" evidence="12">
    <location>
        <begin position="6"/>
        <end position="70"/>
    </location>
</feature>
<dbReference type="GO" id="GO:0045454">
    <property type="term" value="P:cell redox homeostasis"/>
    <property type="evidence" value="ECO:0007669"/>
    <property type="project" value="TreeGrafter"/>
</dbReference>
<dbReference type="GO" id="GO:0046872">
    <property type="term" value="F:metal ion binding"/>
    <property type="evidence" value="ECO:0007669"/>
    <property type="project" value="UniProtKB-KW"/>
</dbReference>
<keyword evidence="14" id="KW-1185">Reference proteome</keyword>
<keyword evidence="8" id="KW-0805">Transcription regulation</keyword>
<organism evidence="13 14">
    <name type="scientific">Amycolatopsis keratiniphila</name>
    <dbReference type="NCBI Taxonomy" id="129921"/>
    <lineage>
        <taxon>Bacteria</taxon>
        <taxon>Bacillati</taxon>
        <taxon>Actinomycetota</taxon>
        <taxon>Actinomycetes</taxon>
        <taxon>Pseudonocardiales</taxon>
        <taxon>Pseudonocardiaceae</taxon>
        <taxon>Amycolatopsis</taxon>
        <taxon>Amycolatopsis japonica group</taxon>
    </lineage>
</organism>
<evidence type="ECO:0000256" key="9">
    <source>
        <dbReference type="ARBA" id="ARBA00023125"/>
    </source>
</evidence>
<protein>
    <submittedName>
        <fullName evidence="13">Transcription factor WhiB</fullName>
    </submittedName>
</protein>
<accession>W6HY59</accession>
<dbReference type="PROSITE" id="PS51674">
    <property type="entry name" value="4FE4S_WBL"/>
    <property type="match status" value="1"/>
</dbReference>
<evidence type="ECO:0000256" key="1">
    <source>
        <dbReference type="ARBA" id="ARBA00001966"/>
    </source>
</evidence>
<evidence type="ECO:0000256" key="6">
    <source>
        <dbReference type="ARBA" id="ARBA00023004"/>
    </source>
</evidence>
<keyword evidence="7" id="KW-0411">Iron-sulfur</keyword>
<name>W6HY59_9PSEU</name>
<comment type="cofactor">
    <cofactor evidence="1">
        <name>[4Fe-4S] cluster</name>
        <dbReference type="ChEBI" id="CHEBI:49883"/>
    </cofactor>
</comment>
<dbReference type="EMBL" id="CP003411">
    <property type="protein sequence ID" value="AHJ58543.1"/>
    <property type="molecule type" value="Genomic_DNA"/>
</dbReference>
<evidence type="ECO:0000256" key="3">
    <source>
        <dbReference type="ARBA" id="ARBA00006597"/>
    </source>
</evidence>
<dbReference type="GO" id="GO:0051539">
    <property type="term" value="F:4 iron, 4 sulfur cluster binding"/>
    <property type="evidence" value="ECO:0007669"/>
    <property type="project" value="UniProtKB-KW"/>
</dbReference>
<evidence type="ECO:0000256" key="2">
    <source>
        <dbReference type="ARBA" id="ARBA00004496"/>
    </source>
</evidence>
<evidence type="ECO:0000313" key="13">
    <source>
        <dbReference type="EMBL" id="AHJ58543.1"/>
    </source>
</evidence>